<dbReference type="OrthoDB" id="2604320at2"/>
<sequence>MGINGRLYDWEDVSIRLPSGETVGVTEIGYKDGQDVDPRYGRGSTPRGYGRKNYEASGSMTLDRDEFDRLARELTATGGGIYDHVPFPIVVNYANEDQGTITDTLPACRITSFDTSGSQGEANVGAVKCEFKILEPILWNGLPAKRRR</sequence>
<dbReference type="AlphaFoldDB" id="Q72D21"/>
<dbReference type="eggNOG" id="ENOG503337Y">
    <property type="taxonomic scope" value="Bacteria"/>
</dbReference>
<evidence type="ECO:0008006" key="4">
    <source>
        <dbReference type="Google" id="ProtNLM"/>
    </source>
</evidence>
<dbReference type="PATRIC" id="fig|882.5.peg.1047"/>
<evidence type="ECO:0000256" key="1">
    <source>
        <dbReference type="SAM" id="MobiDB-lite"/>
    </source>
</evidence>
<organism evidence="2 3">
    <name type="scientific">Nitratidesulfovibrio vulgaris (strain ATCC 29579 / DSM 644 / CCUG 34227 / NCIMB 8303 / VKM B-1760 / Hildenborough)</name>
    <name type="common">Desulfovibrio vulgaris</name>
    <dbReference type="NCBI Taxonomy" id="882"/>
    <lineage>
        <taxon>Bacteria</taxon>
        <taxon>Pseudomonadati</taxon>
        <taxon>Thermodesulfobacteriota</taxon>
        <taxon>Desulfovibrionia</taxon>
        <taxon>Desulfovibrionales</taxon>
        <taxon>Desulfovibrionaceae</taxon>
        <taxon>Nitratidesulfovibrio</taxon>
    </lineage>
</organism>
<dbReference type="KEGG" id="dvu:DVU_1110"/>
<dbReference type="STRING" id="882.DVU_1110"/>
<name>Q72D21_NITV2</name>
<dbReference type="RefSeq" id="WP_010938409.1">
    <property type="nucleotide sequence ID" value="NC_002937.3"/>
</dbReference>
<keyword evidence="3" id="KW-1185">Reference proteome</keyword>
<dbReference type="PaxDb" id="882-DVU_1110"/>
<proteinExistence type="predicted"/>
<dbReference type="HOGENOM" id="CLU_149388_0_0_7"/>
<reference evidence="2 3" key="1">
    <citation type="journal article" date="2004" name="Nat. Biotechnol.">
        <title>The genome sequence of the anaerobic, sulfate-reducing bacterium Desulfovibrio vulgaris Hildenborough.</title>
        <authorList>
            <person name="Heidelberg J.F."/>
            <person name="Seshadri R."/>
            <person name="Haveman S.A."/>
            <person name="Hemme C.L."/>
            <person name="Paulsen I.T."/>
            <person name="Kolonay J.F."/>
            <person name="Eisen J.A."/>
            <person name="Ward N."/>
            <person name="Methe B."/>
            <person name="Brinkac L.M."/>
            <person name="Daugherty S.C."/>
            <person name="Deboy R.T."/>
            <person name="Dodson R.J."/>
            <person name="Durkin A.S."/>
            <person name="Madupu R."/>
            <person name="Nelson W.C."/>
            <person name="Sullivan S.A."/>
            <person name="Fouts D."/>
            <person name="Haft D.H."/>
            <person name="Selengut J."/>
            <person name="Peterson J.D."/>
            <person name="Davidsen T.M."/>
            <person name="Zafar N."/>
            <person name="Zhou L."/>
            <person name="Radune D."/>
            <person name="Dimitrov G."/>
            <person name="Hance M."/>
            <person name="Tran K."/>
            <person name="Khouri H."/>
            <person name="Gill J."/>
            <person name="Utterback T.R."/>
            <person name="Feldblyum T.V."/>
            <person name="Wall J.D."/>
            <person name="Voordouw G."/>
            <person name="Fraser C.M."/>
        </authorList>
    </citation>
    <scope>NUCLEOTIDE SEQUENCE [LARGE SCALE GENOMIC DNA]</scope>
    <source>
        <strain evidence="3">ATCC 29579 / DSM 644 / NCIMB 8303 / VKM B-1760 / Hildenborough</strain>
    </source>
</reference>
<dbReference type="EnsemblBacteria" id="AAS95590">
    <property type="protein sequence ID" value="AAS95590"/>
    <property type="gene ID" value="DVU_1110"/>
</dbReference>
<protein>
    <recommendedName>
        <fullName evidence="4">Tail tube protein</fullName>
    </recommendedName>
</protein>
<accession>Q72D21</accession>
<evidence type="ECO:0000313" key="3">
    <source>
        <dbReference type="Proteomes" id="UP000002194"/>
    </source>
</evidence>
<dbReference type="EMBL" id="AE017285">
    <property type="protein sequence ID" value="AAS95590.1"/>
    <property type="molecule type" value="Genomic_DNA"/>
</dbReference>
<gene>
    <name evidence="2" type="ordered locus">DVU_1110</name>
</gene>
<feature type="region of interest" description="Disordered" evidence="1">
    <location>
        <begin position="34"/>
        <end position="55"/>
    </location>
</feature>
<dbReference type="Proteomes" id="UP000002194">
    <property type="component" value="Chromosome"/>
</dbReference>
<evidence type="ECO:0000313" key="2">
    <source>
        <dbReference type="EMBL" id="AAS95590.1"/>
    </source>
</evidence>